<dbReference type="KEGG" id="cia:BEN51_04865"/>
<dbReference type="AlphaFoldDB" id="A0A343JBB6"/>
<accession>A0A343JBB6</accession>
<dbReference type="RefSeq" id="WP_119864958.1">
    <property type="nucleotide sequence ID" value="NZ_CP016786.1"/>
</dbReference>
<protein>
    <submittedName>
        <fullName evidence="1">Uncharacterized protein</fullName>
    </submittedName>
</protein>
<dbReference type="EMBL" id="CP016786">
    <property type="protein sequence ID" value="ASW42824.1"/>
    <property type="molecule type" value="Genomic_DNA"/>
</dbReference>
<dbReference type="Proteomes" id="UP000264883">
    <property type="component" value="Chromosome"/>
</dbReference>
<name>A0A343JBB6_9CLOT</name>
<evidence type="ECO:0000313" key="2">
    <source>
        <dbReference type="Proteomes" id="UP000264883"/>
    </source>
</evidence>
<reference evidence="1 2" key="1">
    <citation type="submission" date="2016-08" db="EMBL/GenBank/DDBJ databases">
        <title>Complete Genome Sequence Of The Indigo Reducing Clostridium isatidis DSM15098.</title>
        <authorList>
            <person name="Little G.T."/>
            <person name="Minton N.P."/>
        </authorList>
    </citation>
    <scope>NUCLEOTIDE SEQUENCE [LARGE SCALE GENOMIC DNA]</scope>
    <source>
        <strain evidence="1 2">DSM 15098</strain>
    </source>
</reference>
<proteinExistence type="predicted"/>
<sequence length="61" mass="7196">MEIQLYLKGINKPLIYLGDRIDILDFNLKGVEYKQIRVFNKASSKSELIKTELIKRIVEKK</sequence>
<keyword evidence="2" id="KW-1185">Reference proteome</keyword>
<gene>
    <name evidence="1" type="ORF">BEN51_04865</name>
</gene>
<dbReference type="OrthoDB" id="1932992at2"/>
<evidence type="ECO:0000313" key="1">
    <source>
        <dbReference type="EMBL" id="ASW42824.1"/>
    </source>
</evidence>
<organism evidence="1 2">
    <name type="scientific">Clostridium isatidis</name>
    <dbReference type="NCBI Taxonomy" id="182773"/>
    <lineage>
        <taxon>Bacteria</taxon>
        <taxon>Bacillati</taxon>
        <taxon>Bacillota</taxon>
        <taxon>Clostridia</taxon>
        <taxon>Eubacteriales</taxon>
        <taxon>Clostridiaceae</taxon>
        <taxon>Clostridium</taxon>
    </lineage>
</organism>